<evidence type="ECO:0000256" key="2">
    <source>
        <dbReference type="ARBA" id="ARBA00007783"/>
    </source>
</evidence>
<dbReference type="Proteomes" id="UP000013966">
    <property type="component" value="Chromosome 1"/>
</dbReference>
<evidence type="ECO:0000259" key="10">
    <source>
        <dbReference type="Pfam" id="PF01061"/>
    </source>
</evidence>
<evidence type="ECO:0000256" key="3">
    <source>
        <dbReference type="ARBA" id="ARBA00022448"/>
    </source>
</evidence>
<organism evidence="11 12">
    <name type="scientific">Caballeronia insecticola</name>
    <dbReference type="NCBI Taxonomy" id="758793"/>
    <lineage>
        <taxon>Bacteria</taxon>
        <taxon>Pseudomonadati</taxon>
        <taxon>Pseudomonadota</taxon>
        <taxon>Betaproteobacteria</taxon>
        <taxon>Burkholderiales</taxon>
        <taxon>Burkholderiaceae</taxon>
        <taxon>Caballeronia</taxon>
    </lineage>
</organism>
<keyword evidence="3" id="KW-0813">Transport</keyword>
<keyword evidence="7" id="KW-0762">Sugar transport</keyword>
<evidence type="ECO:0000256" key="6">
    <source>
        <dbReference type="ARBA" id="ARBA00022989"/>
    </source>
</evidence>
<reference evidence="11 12" key="1">
    <citation type="journal article" date="2013" name="Genome Announc.">
        <title>Complete Genome Sequence of Burkholderia sp. Strain RPE64, Bacterial Symbiont of the Bean Bug Riptortus pedestris.</title>
        <authorList>
            <person name="Shibata T.F."/>
            <person name="Maeda T."/>
            <person name="Nikoh N."/>
            <person name="Yamaguchi K."/>
            <person name="Oshima K."/>
            <person name="Hattori M."/>
            <person name="Nishiyama T."/>
            <person name="Hasebe M."/>
            <person name="Fukatsu T."/>
            <person name="Kikuchi Y."/>
            <person name="Shigenobu S."/>
        </authorList>
    </citation>
    <scope>NUCLEOTIDE SEQUENCE [LARGE SCALE GENOMIC DNA]</scope>
</reference>
<feature type="transmembrane region" description="Helical" evidence="9">
    <location>
        <begin position="194"/>
        <end position="213"/>
    </location>
</feature>
<dbReference type="AlphaFoldDB" id="R4WI66"/>
<feature type="transmembrane region" description="Helical" evidence="9">
    <location>
        <begin position="58"/>
        <end position="81"/>
    </location>
</feature>
<keyword evidence="8 9" id="KW-0472">Membrane</keyword>
<dbReference type="GO" id="GO:0015774">
    <property type="term" value="P:polysaccharide transport"/>
    <property type="evidence" value="ECO:0007669"/>
    <property type="project" value="UniProtKB-KW"/>
</dbReference>
<evidence type="ECO:0000256" key="1">
    <source>
        <dbReference type="ARBA" id="ARBA00004651"/>
    </source>
</evidence>
<keyword evidence="5 9" id="KW-0812">Transmembrane</keyword>
<protein>
    <submittedName>
        <fullName evidence="11">ABC-2 type transporter</fullName>
    </submittedName>
</protein>
<keyword evidence="6 9" id="KW-1133">Transmembrane helix</keyword>
<gene>
    <name evidence="11" type="ORF">BRPE64_ACDS21950</name>
</gene>
<comment type="subcellular location">
    <subcellularLocation>
        <location evidence="1">Cell membrane</location>
        <topology evidence="1">Multi-pass membrane protein</topology>
    </subcellularLocation>
</comment>
<feature type="transmembrane region" description="Helical" evidence="9">
    <location>
        <begin position="87"/>
        <end position="106"/>
    </location>
</feature>
<accession>R4WI66</accession>
<feature type="domain" description="ABC-2 type transporter transmembrane" evidence="10">
    <location>
        <begin position="39"/>
        <end position="239"/>
    </location>
</feature>
<feature type="transmembrane region" description="Helical" evidence="9">
    <location>
        <begin position="166"/>
        <end position="187"/>
    </location>
</feature>
<name>R4WI66_9BURK</name>
<dbReference type="Pfam" id="PF01061">
    <property type="entry name" value="ABC2_membrane"/>
    <property type="match status" value="1"/>
</dbReference>
<keyword evidence="4" id="KW-1003">Cell membrane</keyword>
<dbReference type="EMBL" id="AP013058">
    <property type="protein sequence ID" value="BAN23949.1"/>
    <property type="molecule type" value="Genomic_DNA"/>
</dbReference>
<dbReference type="HOGENOM" id="CLU_060703_0_0_4"/>
<dbReference type="GO" id="GO:0140359">
    <property type="term" value="F:ABC-type transporter activity"/>
    <property type="evidence" value="ECO:0007669"/>
    <property type="project" value="InterPro"/>
</dbReference>
<evidence type="ECO:0000256" key="4">
    <source>
        <dbReference type="ARBA" id="ARBA00022475"/>
    </source>
</evidence>
<keyword evidence="12" id="KW-1185">Reference proteome</keyword>
<sequence length="280" mass="32414">MPVCREFPQRHAFHISREELRMYVAISDLRESLARWRLWMLLGWLEIRQRYARSRIGPFWLTISTTVMVTSIGLVYGTLFGQDMHDYLPFLAVSLVFWNMFSSVVNEGAQAYINSATYIRQIRTPRLVFILQVLWRNAVILAHNFIIVVALLLIFGVRDFRALPLFIPGFILFMLNSAWIAMLVALVSARFRDLPQIIAALLQVAFYVTPIIYRPNSLNRYAWIVEFNPLAYIIELVRGPLVGTFPSPLTWIVGTAVAVVGWLVALMLTGRYEKRIPYWV</sequence>
<comment type="similarity">
    <text evidence="2">Belongs to the ABC-2 integral membrane protein family.</text>
</comment>
<dbReference type="STRING" id="758793.BRPE64_ACDS21950"/>
<feature type="transmembrane region" description="Helical" evidence="9">
    <location>
        <begin position="249"/>
        <end position="268"/>
    </location>
</feature>
<dbReference type="GO" id="GO:0015920">
    <property type="term" value="P:lipopolysaccharide transport"/>
    <property type="evidence" value="ECO:0007669"/>
    <property type="project" value="TreeGrafter"/>
</dbReference>
<evidence type="ECO:0000256" key="9">
    <source>
        <dbReference type="SAM" id="Phobius"/>
    </source>
</evidence>
<evidence type="ECO:0000256" key="8">
    <source>
        <dbReference type="ARBA" id="ARBA00023136"/>
    </source>
</evidence>
<dbReference type="PANTHER" id="PTHR30413:SF10">
    <property type="entry name" value="CAPSULE POLYSACCHARIDE EXPORT INNER-MEMBRANE PROTEIN CTRC"/>
    <property type="match status" value="1"/>
</dbReference>
<dbReference type="PATRIC" id="fig|758793.3.peg.2198"/>
<dbReference type="KEGG" id="buo:BRPE64_ACDS21950"/>
<proteinExistence type="inferred from homology"/>
<feature type="transmembrane region" description="Helical" evidence="9">
    <location>
        <begin position="127"/>
        <end position="154"/>
    </location>
</feature>
<reference evidence="11 12" key="2">
    <citation type="journal article" date="2018" name="Int. J. Syst. Evol. Microbiol.">
        <title>Burkholderia insecticola sp. nov., a gut symbiotic bacterium of the bean bug Riptortus pedestris.</title>
        <authorList>
            <person name="Takeshita K."/>
            <person name="Tamaki H."/>
            <person name="Ohbayashi T."/>
            <person name="Meng X.-Y."/>
            <person name="Sone T."/>
            <person name="Mitani Y."/>
            <person name="Peeters C."/>
            <person name="Kikuchi Y."/>
            <person name="Vandamme P."/>
        </authorList>
    </citation>
    <scope>NUCLEOTIDE SEQUENCE [LARGE SCALE GENOMIC DNA]</scope>
    <source>
        <strain evidence="11">RPE64</strain>
    </source>
</reference>
<evidence type="ECO:0000256" key="7">
    <source>
        <dbReference type="ARBA" id="ARBA00023047"/>
    </source>
</evidence>
<dbReference type="InterPro" id="IPR013525">
    <property type="entry name" value="ABC2_TM"/>
</dbReference>
<evidence type="ECO:0000256" key="5">
    <source>
        <dbReference type="ARBA" id="ARBA00022692"/>
    </source>
</evidence>
<evidence type="ECO:0000313" key="12">
    <source>
        <dbReference type="Proteomes" id="UP000013966"/>
    </source>
</evidence>
<keyword evidence="7" id="KW-0625">Polysaccharide transport</keyword>
<dbReference type="GO" id="GO:0005886">
    <property type="term" value="C:plasma membrane"/>
    <property type="evidence" value="ECO:0007669"/>
    <property type="project" value="UniProtKB-SubCell"/>
</dbReference>
<dbReference type="PANTHER" id="PTHR30413">
    <property type="entry name" value="INNER MEMBRANE TRANSPORT PERMEASE"/>
    <property type="match status" value="1"/>
</dbReference>
<evidence type="ECO:0000313" key="11">
    <source>
        <dbReference type="EMBL" id="BAN23949.1"/>
    </source>
</evidence>